<proteinExistence type="predicted"/>
<keyword evidence="3 6" id="KW-0812">Transmembrane</keyword>
<dbReference type="AlphaFoldDB" id="A0AA51N5X1"/>
<evidence type="ECO:0000256" key="3">
    <source>
        <dbReference type="ARBA" id="ARBA00022692"/>
    </source>
</evidence>
<evidence type="ECO:0000313" key="8">
    <source>
        <dbReference type="EMBL" id="WMN06628.1"/>
    </source>
</evidence>
<dbReference type="NCBIfam" id="NF037979">
    <property type="entry name" value="Na_transp"/>
    <property type="match status" value="1"/>
</dbReference>
<dbReference type="Proteomes" id="UP001232019">
    <property type="component" value="Chromosome"/>
</dbReference>
<dbReference type="Proteomes" id="UP001244443">
    <property type="component" value="Chromosome"/>
</dbReference>
<dbReference type="GO" id="GO:0016020">
    <property type="term" value="C:membrane"/>
    <property type="evidence" value="ECO:0007669"/>
    <property type="project" value="UniProtKB-SubCell"/>
</dbReference>
<dbReference type="PROSITE" id="PS50267">
    <property type="entry name" value="NA_NEUROTRAN_SYMP_3"/>
    <property type="match status" value="1"/>
</dbReference>
<feature type="transmembrane region" description="Helical" evidence="6">
    <location>
        <begin position="134"/>
        <end position="153"/>
    </location>
</feature>
<reference evidence="8 9" key="1">
    <citation type="submission" date="2023-08" db="EMBL/GenBank/DDBJ databases">
        <title>Comparative genomics and taxonomic characterization of three novel marine species of genus Marivirga.</title>
        <authorList>
            <person name="Muhammad N."/>
            <person name="Kim S.-G."/>
        </authorList>
    </citation>
    <scope>NUCLEOTIDE SEQUENCE [LARGE SCALE GENOMIC DNA]</scope>
    <source>
        <strain evidence="8 9">ABR2-2</strain>
        <strain evidence="7">BKB1-2</strain>
    </source>
</reference>
<dbReference type="RefSeq" id="WP_302124682.1">
    <property type="nucleotide sequence ID" value="NZ_CP129968.2"/>
</dbReference>
<sequence>MASRGGFSSKIGFILAAAGSAVGLGNIWKFPFEVGEGGGAAFVFVYLVFCFILCFPVMLTEIAMGRKTSKNPVGAFNALGYKKWNFIGKLGILSGFLILSFYNVVAGWAFGYFIEMLSGNFEIGNQFGDYTKDVYKVGGYAVVFMISTAFIVSKGISGGIEKASKILMPTLIIMIIGIVIYSLTLPHAIDGLSFYLVPDFSKLTAKVIGSAMGQAFFSLSLGMGALITYGSYVGKKDNIVTSAAFITLTDVGIAFIAGLMMFPLVSYLTEGTMEGAGQGAGLIFAVLPGAFESLGPVFGVIIGSAFFLLLSFAALTSTVSLLEVPVAYAVDELNLRRTKAVWIVAAIIFIIGLPSLVGNGYSEFFTNFITYFGAEQPTDFMTFIGHLASDTFLPLGGCLIVIFAAYVWKKENLSEEISSGYEGYKGSIIEKYINFAITVFCPIVLAIMFISTVLSKFFNISLADIFL</sequence>
<dbReference type="SUPFAM" id="SSF161070">
    <property type="entry name" value="SNF-like"/>
    <property type="match status" value="1"/>
</dbReference>
<keyword evidence="4 6" id="KW-1133">Transmembrane helix</keyword>
<evidence type="ECO:0000256" key="5">
    <source>
        <dbReference type="ARBA" id="ARBA00023136"/>
    </source>
</evidence>
<keyword evidence="5 6" id="KW-0472">Membrane</keyword>
<protein>
    <submittedName>
        <fullName evidence="8">Sodium-dependent transporter</fullName>
    </submittedName>
</protein>
<evidence type="ECO:0000256" key="4">
    <source>
        <dbReference type="ARBA" id="ARBA00022989"/>
    </source>
</evidence>
<feature type="transmembrane region" description="Helical" evidence="6">
    <location>
        <begin position="432"/>
        <end position="454"/>
    </location>
</feature>
<dbReference type="EMBL" id="CP129970">
    <property type="protein sequence ID" value="WMN06628.1"/>
    <property type="molecule type" value="Genomic_DNA"/>
</dbReference>
<feature type="transmembrane region" description="Helical" evidence="6">
    <location>
        <begin position="297"/>
        <end position="328"/>
    </location>
</feature>
<dbReference type="CDD" id="cd10336">
    <property type="entry name" value="SLC6sbd_Tyt1-Like"/>
    <property type="match status" value="1"/>
</dbReference>
<feature type="transmembrane region" description="Helical" evidence="6">
    <location>
        <begin position="39"/>
        <end position="60"/>
    </location>
</feature>
<organism evidence="8 9">
    <name type="scientific">Marivirga arenosa</name>
    <dbReference type="NCBI Taxonomy" id="3059076"/>
    <lineage>
        <taxon>Bacteria</taxon>
        <taxon>Pseudomonadati</taxon>
        <taxon>Bacteroidota</taxon>
        <taxon>Cytophagia</taxon>
        <taxon>Cytophagales</taxon>
        <taxon>Marivirgaceae</taxon>
        <taxon>Marivirga</taxon>
    </lineage>
</organism>
<evidence type="ECO:0000256" key="2">
    <source>
        <dbReference type="ARBA" id="ARBA00022448"/>
    </source>
</evidence>
<feature type="transmembrane region" description="Helical" evidence="6">
    <location>
        <begin position="391"/>
        <end position="408"/>
    </location>
</feature>
<feature type="transmembrane region" description="Helical" evidence="6">
    <location>
        <begin position="239"/>
        <end position="265"/>
    </location>
</feature>
<dbReference type="InterPro" id="IPR000175">
    <property type="entry name" value="Na/ntran_symport"/>
</dbReference>
<accession>A0AA49JCR3</accession>
<dbReference type="InterPro" id="IPR047218">
    <property type="entry name" value="YocR/YhdH-like"/>
</dbReference>
<dbReference type="Pfam" id="PF00209">
    <property type="entry name" value="SNF"/>
    <property type="match status" value="2"/>
</dbReference>
<dbReference type="InterPro" id="IPR037272">
    <property type="entry name" value="SNS_sf"/>
</dbReference>
<comment type="subcellular location">
    <subcellularLocation>
        <location evidence="1">Membrane</location>
        <topology evidence="1">Multi-pass membrane protein</topology>
    </subcellularLocation>
</comment>
<evidence type="ECO:0000313" key="9">
    <source>
        <dbReference type="Proteomes" id="UP001244443"/>
    </source>
</evidence>
<name>A0AA51N5X1_9BACT</name>
<evidence type="ECO:0000313" key="7">
    <source>
        <dbReference type="EMBL" id="WKK80332.1"/>
    </source>
</evidence>
<feature type="transmembrane region" description="Helical" evidence="6">
    <location>
        <begin position="90"/>
        <end position="114"/>
    </location>
</feature>
<dbReference type="PANTHER" id="PTHR42948:SF1">
    <property type="entry name" value="TRANSPORTER"/>
    <property type="match status" value="1"/>
</dbReference>
<dbReference type="PRINTS" id="PR00176">
    <property type="entry name" value="NANEUSMPORT"/>
</dbReference>
<evidence type="ECO:0000256" key="1">
    <source>
        <dbReference type="ARBA" id="ARBA00004141"/>
    </source>
</evidence>
<dbReference type="EMBL" id="CP129968">
    <property type="protein sequence ID" value="WKK80332.1"/>
    <property type="molecule type" value="Genomic_DNA"/>
</dbReference>
<keyword evidence="9" id="KW-1185">Reference proteome</keyword>
<feature type="transmembrane region" description="Helical" evidence="6">
    <location>
        <begin position="203"/>
        <end position="227"/>
    </location>
</feature>
<feature type="transmembrane region" description="Helical" evidence="6">
    <location>
        <begin position="165"/>
        <end position="183"/>
    </location>
</feature>
<accession>A0AA51N5X1</accession>
<evidence type="ECO:0000256" key="6">
    <source>
        <dbReference type="SAM" id="Phobius"/>
    </source>
</evidence>
<dbReference type="KEGG" id="marp:QYS47_24710"/>
<gene>
    <name evidence="7" type="ORF">QYS47_24710</name>
    <name evidence="8" type="ORF">QYS48_33130</name>
</gene>
<dbReference type="PANTHER" id="PTHR42948">
    <property type="entry name" value="TRANSPORTER"/>
    <property type="match status" value="1"/>
</dbReference>
<feature type="transmembrane region" description="Helical" evidence="6">
    <location>
        <begin position="340"/>
        <end position="357"/>
    </location>
</feature>
<keyword evidence="2" id="KW-0813">Transport</keyword>